<proteinExistence type="inferred from homology"/>
<comment type="similarity">
    <text evidence="1">Belongs to the bacterial solute-binding protein 5 family.</text>
</comment>
<dbReference type="InterPro" id="IPR030678">
    <property type="entry name" value="Peptide/Ni-bd"/>
</dbReference>
<evidence type="ECO:0000256" key="5">
    <source>
        <dbReference type="SAM" id="SignalP"/>
    </source>
</evidence>
<keyword evidence="2" id="KW-0813">Transport</keyword>
<feature type="region of interest" description="Disordered" evidence="4">
    <location>
        <begin position="28"/>
        <end position="62"/>
    </location>
</feature>
<reference evidence="7 8" key="1">
    <citation type="submission" date="2019-08" db="EMBL/GenBank/DDBJ databases">
        <title>Bacillus genomes from the desert of Cuatro Cienegas, Coahuila.</title>
        <authorList>
            <person name="Olmedo-Alvarez G."/>
        </authorList>
    </citation>
    <scope>NUCLEOTIDE SEQUENCE [LARGE SCALE GENOMIC DNA]</scope>
    <source>
        <strain evidence="7 8">CH98b_3T</strain>
    </source>
</reference>
<dbReference type="GO" id="GO:0015833">
    <property type="term" value="P:peptide transport"/>
    <property type="evidence" value="ECO:0007669"/>
    <property type="project" value="TreeGrafter"/>
</dbReference>
<name>A0A5D4TEF8_9BACI</name>
<evidence type="ECO:0000256" key="1">
    <source>
        <dbReference type="ARBA" id="ARBA00005695"/>
    </source>
</evidence>
<evidence type="ECO:0000313" key="8">
    <source>
        <dbReference type="Proteomes" id="UP000324517"/>
    </source>
</evidence>
<feature type="signal peptide" evidence="5">
    <location>
        <begin position="1"/>
        <end position="28"/>
    </location>
</feature>
<accession>A0A5D4TEF8</accession>
<keyword evidence="3 5" id="KW-0732">Signal</keyword>
<dbReference type="PANTHER" id="PTHR30290">
    <property type="entry name" value="PERIPLASMIC BINDING COMPONENT OF ABC TRANSPORTER"/>
    <property type="match status" value="1"/>
</dbReference>
<evidence type="ECO:0000256" key="2">
    <source>
        <dbReference type="ARBA" id="ARBA00022448"/>
    </source>
</evidence>
<dbReference type="OrthoDB" id="9796817at2"/>
<feature type="compositionally biased region" description="Acidic residues" evidence="4">
    <location>
        <begin position="43"/>
        <end position="55"/>
    </location>
</feature>
<feature type="domain" description="Solute-binding protein family 5" evidence="6">
    <location>
        <begin position="106"/>
        <end position="467"/>
    </location>
</feature>
<dbReference type="RefSeq" id="WP_010192011.1">
    <property type="nucleotide sequence ID" value="NZ_JBNIKO010000005.1"/>
</dbReference>
<gene>
    <name evidence="7" type="ORF">FZC75_04965</name>
</gene>
<dbReference type="FunFam" id="3.10.105.10:FF:000006">
    <property type="entry name" value="Peptide ABC transporter substrate-binding protein"/>
    <property type="match status" value="1"/>
</dbReference>
<dbReference type="PANTHER" id="PTHR30290:SF9">
    <property type="entry name" value="OLIGOPEPTIDE-BINDING PROTEIN APPA"/>
    <property type="match status" value="1"/>
</dbReference>
<dbReference type="GO" id="GO:1904680">
    <property type="term" value="F:peptide transmembrane transporter activity"/>
    <property type="evidence" value="ECO:0007669"/>
    <property type="project" value="TreeGrafter"/>
</dbReference>
<comment type="caution">
    <text evidence="7">The sequence shown here is derived from an EMBL/GenBank/DDBJ whole genome shotgun (WGS) entry which is preliminary data.</text>
</comment>
<dbReference type="InterPro" id="IPR000914">
    <property type="entry name" value="SBP_5_dom"/>
</dbReference>
<sequence length="563" mass="62581">MKQKSLLLIVLTLVLSLFLAACSGSNNAGTNTNNTNNAPAGENNEEPAEEDEEATTEPVQGGDLVIGSTGSPTMFNPLYSADTASSAIEGFIFDGLLTSDTSFETQLNMAESWDISEDDLVHTLKIKDGIKFHDGEALTADDVVFTLSIPLSEDYDGPRAGYFEKIESVEKVDDLTVKVTLNAVDPTIHIALGYPILPEHILGEVPIAELGEYTEFNTKNPIGAGPFKFETWEDGQFVKVVANDDYWNGRPYLDSLTYRIIPDADALMTALAAGDIHYYTVPASDIATVKEWEANGQLKVESGLALSYTYLGYNLRNPLFEDKKVRQALTHALDRELIVESVMNGDGEVADVPESPLSWAYDEDVPRFEYDVEKAKAMLEEAGWTPGADGTLEKDGQKFEFTLKTNQGNKVREDIAVVVQEQFAELGIKVTPDIMEWSAFLADIDPPKWNFDAIILGWALSTDPDPSGIFHSKEIEEGLNFVGWSNPEADKLMDEANLTMDRDERAAKIQEINRIIAEEQPYTFLYYPNAHHAMPTNLEGTEFHARDEFFKINEWWLNPNTEN</sequence>
<evidence type="ECO:0000256" key="4">
    <source>
        <dbReference type="SAM" id="MobiDB-lite"/>
    </source>
</evidence>
<feature type="compositionally biased region" description="Low complexity" evidence="4">
    <location>
        <begin position="28"/>
        <end position="42"/>
    </location>
</feature>
<feature type="chain" id="PRO_5039327672" evidence="5">
    <location>
        <begin position="29"/>
        <end position="563"/>
    </location>
</feature>
<dbReference type="CDD" id="cd08514">
    <property type="entry name" value="PBP2_AppA_like"/>
    <property type="match status" value="1"/>
</dbReference>
<dbReference type="GO" id="GO:0043190">
    <property type="term" value="C:ATP-binding cassette (ABC) transporter complex"/>
    <property type="evidence" value="ECO:0007669"/>
    <property type="project" value="InterPro"/>
</dbReference>
<dbReference type="PIRSF" id="PIRSF002741">
    <property type="entry name" value="MppA"/>
    <property type="match status" value="1"/>
</dbReference>
<dbReference type="EMBL" id="VTET01000002">
    <property type="protein sequence ID" value="TYS73685.1"/>
    <property type="molecule type" value="Genomic_DNA"/>
</dbReference>
<dbReference type="AlphaFoldDB" id="A0A5D4TEF8"/>
<organism evidence="7 8">
    <name type="scientific">Sutcliffiella horikoshii</name>
    <dbReference type="NCBI Taxonomy" id="79883"/>
    <lineage>
        <taxon>Bacteria</taxon>
        <taxon>Bacillati</taxon>
        <taxon>Bacillota</taxon>
        <taxon>Bacilli</taxon>
        <taxon>Bacillales</taxon>
        <taxon>Bacillaceae</taxon>
        <taxon>Sutcliffiella</taxon>
    </lineage>
</organism>
<dbReference type="Gene3D" id="3.10.105.10">
    <property type="entry name" value="Dipeptide-binding Protein, Domain 3"/>
    <property type="match status" value="1"/>
</dbReference>
<dbReference type="SUPFAM" id="SSF53850">
    <property type="entry name" value="Periplasmic binding protein-like II"/>
    <property type="match status" value="1"/>
</dbReference>
<dbReference type="PROSITE" id="PS51257">
    <property type="entry name" value="PROKAR_LIPOPROTEIN"/>
    <property type="match status" value="1"/>
</dbReference>
<dbReference type="Proteomes" id="UP000324517">
    <property type="component" value="Unassembled WGS sequence"/>
</dbReference>
<dbReference type="InterPro" id="IPR039424">
    <property type="entry name" value="SBP_5"/>
</dbReference>
<evidence type="ECO:0000259" key="6">
    <source>
        <dbReference type="Pfam" id="PF00496"/>
    </source>
</evidence>
<evidence type="ECO:0000256" key="3">
    <source>
        <dbReference type="ARBA" id="ARBA00022729"/>
    </source>
</evidence>
<dbReference type="Pfam" id="PF00496">
    <property type="entry name" value="SBP_bac_5"/>
    <property type="match status" value="1"/>
</dbReference>
<evidence type="ECO:0000313" key="7">
    <source>
        <dbReference type="EMBL" id="TYS73685.1"/>
    </source>
</evidence>
<dbReference type="GO" id="GO:0042597">
    <property type="term" value="C:periplasmic space"/>
    <property type="evidence" value="ECO:0007669"/>
    <property type="project" value="UniProtKB-ARBA"/>
</dbReference>
<dbReference type="Gene3D" id="3.90.76.10">
    <property type="entry name" value="Dipeptide-binding Protein, Domain 1"/>
    <property type="match status" value="1"/>
</dbReference>
<dbReference type="Gene3D" id="3.40.190.10">
    <property type="entry name" value="Periplasmic binding protein-like II"/>
    <property type="match status" value="1"/>
</dbReference>
<protein>
    <submittedName>
        <fullName evidence="7">Peptide-binding protein</fullName>
    </submittedName>
</protein>